<dbReference type="Pfam" id="PF00563">
    <property type="entry name" value="EAL"/>
    <property type="match status" value="1"/>
</dbReference>
<dbReference type="SUPFAM" id="SSF55073">
    <property type="entry name" value="Nucleotide cyclase"/>
    <property type="match status" value="1"/>
</dbReference>
<dbReference type="SMART" id="SM00086">
    <property type="entry name" value="PAC"/>
    <property type="match status" value="1"/>
</dbReference>
<dbReference type="InterPro" id="IPR035965">
    <property type="entry name" value="PAS-like_dom_sf"/>
</dbReference>
<dbReference type="InterPro" id="IPR043128">
    <property type="entry name" value="Rev_trsase/Diguanyl_cyclase"/>
</dbReference>
<organism evidence="5">
    <name type="scientific">uncultured Thermomicrobiales bacterium</name>
    <dbReference type="NCBI Taxonomy" id="1645740"/>
    <lineage>
        <taxon>Bacteria</taxon>
        <taxon>Pseudomonadati</taxon>
        <taxon>Thermomicrobiota</taxon>
        <taxon>Thermomicrobia</taxon>
        <taxon>Thermomicrobiales</taxon>
        <taxon>environmental samples</taxon>
    </lineage>
</organism>
<dbReference type="Gene3D" id="3.20.20.450">
    <property type="entry name" value="EAL domain"/>
    <property type="match status" value="1"/>
</dbReference>
<dbReference type="PANTHER" id="PTHR44757:SF2">
    <property type="entry name" value="BIOFILM ARCHITECTURE MAINTENANCE PROTEIN MBAA"/>
    <property type="match status" value="1"/>
</dbReference>
<dbReference type="SUPFAM" id="SSF55785">
    <property type="entry name" value="PYP-like sensor domain (PAS domain)"/>
    <property type="match status" value="1"/>
</dbReference>
<feature type="domain" description="PAC" evidence="2">
    <location>
        <begin position="321"/>
        <end position="373"/>
    </location>
</feature>
<evidence type="ECO:0000259" key="2">
    <source>
        <dbReference type="PROSITE" id="PS50113"/>
    </source>
</evidence>
<protein>
    <submittedName>
        <fullName evidence="5">Diguanylate cyclase/phosphodiesterase (GGDEF &amp; EAL domains) with PAS/PAC sensor(S)</fullName>
    </submittedName>
</protein>
<dbReference type="InterPro" id="IPR029787">
    <property type="entry name" value="Nucleotide_cyclase"/>
</dbReference>
<dbReference type="GO" id="GO:0003824">
    <property type="term" value="F:catalytic activity"/>
    <property type="evidence" value="ECO:0007669"/>
    <property type="project" value="UniProtKB-ARBA"/>
</dbReference>
<feature type="domain" description="GGDEF" evidence="4">
    <location>
        <begin position="404"/>
        <end position="536"/>
    </location>
</feature>
<dbReference type="SMART" id="SM00267">
    <property type="entry name" value="GGDEF"/>
    <property type="match status" value="1"/>
</dbReference>
<dbReference type="PROSITE" id="PS50883">
    <property type="entry name" value="EAL"/>
    <property type="match status" value="1"/>
</dbReference>
<feature type="transmembrane region" description="Helical" evidence="1">
    <location>
        <begin position="72"/>
        <end position="94"/>
    </location>
</feature>
<evidence type="ECO:0000259" key="4">
    <source>
        <dbReference type="PROSITE" id="PS50887"/>
    </source>
</evidence>
<dbReference type="Gene3D" id="2.10.70.100">
    <property type="match status" value="1"/>
</dbReference>
<dbReference type="Gene3D" id="3.30.450.20">
    <property type="entry name" value="PAS domain"/>
    <property type="match status" value="1"/>
</dbReference>
<reference evidence="5" key="1">
    <citation type="submission" date="2020-02" db="EMBL/GenBank/DDBJ databases">
        <authorList>
            <person name="Meier V. D."/>
        </authorList>
    </citation>
    <scope>NUCLEOTIDE SEQUENCE</scope>
    <source>
        <strain evidence="5">AVDCRST_MAG19</strain>
    </source>
</reference>
<dbReference type="Gene3D" id="3.30.70.270">
    <property type="match status" value="1"/>
</dbReference>
<dbReference type="PROSITE" id="PS50887">
    <property type="entry name" value="GGDEF"/>
    <property type="match status" value="1"/>
</dbReference>
<dbReference type="NCBIfam" id="TIGR00254">
    <property type="entry name" value="GGDEF"/>
    <property type="match status" value="1"/>
</dbReference>
<evidence type="ECO:0000259" key="3">
    <source>
        <dbReference type="PROSITE" id="PS50883"/>
    </source>
</evidence>
<evidence type="ECO:0000256" key="1">
    <source>
        <dbReference type="SAM" id="Phobius"/>
    </source>
</evidence>
<dbReference type="CDD" id="cd01948">
    <property type="entry name" value="EAL"/>
    <property type="match status" value="1"/>
</dbReference>
<sequence>MAGLPRPAKLYGAGLTLAALALTVGLLAPTRAPGAREAALAIGCGGLTALAWLHPIPLAFKRKLFLDTIGLVAAVLLLPPGLAALAVGAGTLLAQALRGEDLPQAGFNAAQTMVQAGVTGLILAAADRGAGGPAAPAVVNGPDVLAVTAIAGVSTFVIGNLSVATMIALEAGTPPPRVWYQIFRNADAIEYLGHGAQVALGVVAALLVAADPWTLPIVALPALVIYGLLQRTARLRWRAEAEWRSSEAKLAEAQDVARLGSWEWNLVTGDQIWSDETYRILGTAPQSFRPTLRALLLAIHPDDRRAVDHAVQRALHEGSSFCLDHRVRLPDGAERSVFHQARVVCDDAGRKIRIVGTVQDVTARKSLEARLAHQAFHDPLTGLPNRALLLNRLRDAVAAGRHRSPVGVLFIDLDHFKVINDGLGHEAGDQALVQIGQRLRASLGPTTTVARFGGDEFVVLLDTDSADQARSTAYGLLERLRAPVRIDGQEAAISASIGIALGGPAVKDPGELLRAADTALYRAKAAGRDAVALFEPSMHAQAVERLHLGTALESAVDRGELRLHYQPEVDLDTGLVVGVEALVRWRRPPDRLLLPADFIPLAEDTGLILPIGRWVLTEACRQGRAWQAHRGLMGPLTISVNLSPRQIREPGLVADVERALGDAGLDPQRLKLEVTERLLVEDEEATVAVLRALRDKGVRVVVDDFGAGYSSLGYLRRLPVDTLKIDRSFVSGLDSGHVDRAIVQAITSLAHTLGMDVTAEGIETAEQLATVRAVGCDRGQGVLFAPPLDPAALDEFLARTTTVDEVRLAAAGRSPHGPLSSLRP</sequence>
<dbReference type="InterPro" id="IPR052155">
    <property type="entry name" value="Biofilm_reg_signaling"/>
</dbReference>
<gene>
    <name evidence="5" type="ORF">AVDCRST_MAG19-2552</name>
</gene>
<dbReference type="CDD" id="cd01949">
    <property type="entry name" value="GGDEF"/>
    <property type="match status" value="1"/>
</dbReference>
<dbReference type="InterPro" id="IPR001610">
    <property type="entry name" value="PAC"/>
</dbReference>
<dbReference type="InterPro" id="IPR001633">
    <property type="entry name" value="EAL_dom"/>
</dbReference>
<dbReference type="FunFam" id="3.30.70.270:FF:000001">
    <property type="entry name" value="Diguanylate cyclase domain protein"/>
    <property type="match status" value="1"/>
</dbReference>
<dbReference type="PANTHER" id="PTHR44757">
    <property type="entry name" value="DIGUANYLATE CYCLASE DGCP"/>
    <property type="match status" value="1"/>
</dbReference>
<feature type="transmembrane region" description="Helical" evidence="1">
    <location>
        <begin position="38"/>
        <end position="60"/>
    </location>
</feature>
<proteinExistence type="predicted"/>
<feature type="transmembrane region" description="Helical" evidence="1">
    <location>
        <begin position="189"/>
        <end position="207"/>
    </location>
</feature>
<dbReference type="SMART" id="SM00052">
    <property type="entry name" value="EAL"/>
    <property type="match status" value="1"/>
</dbReference>
<dbReference type="InterPro" id="IPR000160">
    <property type="entry name" value="GGDEF_dom"/>
</dbReference>
<feature type="domain" description="EAL" evidence="3">
    <location>
        <begin position="545"/>
        <end position="801"/>
    </location>
</feature>
<dbReference type="PROSITE" id="PS50113">
    <property type="entry name" value="PAC"/>
    <property type="match status" value="1"/>
</dbReference>
<dbReference type="InterPro" id="IPR013655">
    <property type="entry name" value="PAS_fold_3"/>
</dbReference>
<feature type="transmembrane region" description="Helical" evidence="1">
    <location>
        <begin position="144"/>
        <end position="169"/>
    </location>
</feature>
<evidence type="ECO:0000313" key="5">
    <source>
        <dbReference type="EMBL" id="CAA9568747.1"/>
    </source>
</evidence>
<dbReference type="InterPro" id="IPR000700">
    <property type="entry name" value="PAS-assoc_C"/>
</dbReference>
<dbReference type="FunFam" id="3.30.450.20:FF:000088">
    <property type="entry name" value="Sensory transduction histidine kinase"/>
    <property type="match status" value="1"/>
</dbReference>
<dbReference type="Pfam" id="PF08447">
    <property type="entry name" value="PAS_3"/>
    <property type="match status" value="1"/>
</dbReference>
<dbReference type="SUPFAM" id="SSF141868">
    <property type="entry name" value="EAL domain-like"/>
    <property type="match status" value="1"/>
</dbReference>
<dbReference type="InterPro" id="IPR000014">
    <property type="entry name" value="PAS"/>
</dbReference>
<keyword evidence="1" id="KW-1133">Transmembrane helix</keyword>
<keyword evidence="1" id="KW-0812">Transmembrane</keyword>
<accession>A0A6J4V718</accession>
<dbReference type="InterPro" id="IPR035919">
    <property type="entry name" value="EAL_sf"/>
</dbReference>
<keyword evidence="1" id="KW-0472">Membrane</keyword>
<dbReference type="EMBL" id="CADCWL010000124">
    <property type="protein sequence ID" value="CAA9568747.1"/>
    <property type="molecule type" value="Genomic_DNA"/>
</dbReference>
<feature type="transmembrane region" description="Helical" evidence="1">
    <location>
        <begin position="12"/>
        <end position="32"/>
    </location>
</feature>
<dbReference type="CDD" id="cd00130">
    <property type="entry name" value="PAS"/>
    <property type="match status" value="1"/>
</dbReference>
<dbReference type="AlphaFoldDB" id="A0A6J4V718"/>
<dbReference type="Pfam" id="PF00990">
    <property type="entry name" value="GGDEF"/>
    <property type="match status" value="1"/>
</dbReference>
<name>A0A6J4V718_9BACT</name>